<sequence>MTKLSRRLTALIVAGLFALTGCGGGSTAQSGPKSLRMTVWTANAAHLKLLNDIAAEYKASHPDIAEIKFDSVPADGYTTTLTTQIAGGNAPDLAWILEESAPDFVASGALAPVRGKIEKADELVPSATKLWEKDGELYAYPFSTSPFGLFVNTDLVKGASADWTWDQAIAAASASAAASGKGGLVLPDFKYQNWAVLSSIWRGWGADAWSADGRSCGFSSSEMNDAMSFLHKAIFTDKAIPGPGTTVDFFAGDAAMAIGQISRSSALKDAKFGWTLLPLPAGPKGDYAVIGQAGIGVLKQSHNVDAATDFLAFLTNQTNSAKLAQFFPPARSSLLNAETLAKSNPLIKAEQLQSVVVDGINKGVVKPSHKGQEELNQTIRAALDPLWKPDANVQNVLNDVCTKIKPLLENK</sequence>
<evidence type="ECO:0000256" key="2">
    <source>
        <dbReference type="ARBA" id="ARBA00022448"/>
    </source>
</evidence>
<reference evidence="5" key="1">
    <citation type="submission" date="2017-12" db="EMBL/GenBank/DDBJ databases">
        <title>Sequencing the genomes of 1000 Actinobacteria strains.</title>
        <authorList>
            <person name="Klenk H.-P."/>
        </authorList>
    </citation>
    <scope>NUCLEOTIDE SEQUENCE [LARGE SCALE GENOMIC DNA]</scope>
    <source>
        <strain evidence="5">DSM 44228</strain>
    </source>
</reference>
<keyword evidence="6" id="KW-1185">Reference proteome</keyword>
<name>A0A2N3Y5Y7_SACSN</name>
<protein>
    <submittedName>
        <fullName evidence="5">Carbohydrate ABC transporter substrate-binding protein (CUT1 family)</fullName>
    </submittedName>
</protein>
<dbReference type="RefSeq" id="WP_010309338.1">
    <property type="nucleotide sequence ID" value="NZ_CP061007.1"/>
</dbReference>
<keyword evidence="2" id="KW-0813">Transport</keyword>
<dbReference type="GO" id="GO:1901982">
    <property type="term" value="F:maltose binding"/>
    <property type="evidence" value="ECO:0007669"/>
    <property type="project" value="TreeGrafter"/>
</dbReference>
<dbReference type="GO" id="GO:0055052">
    <property type="term" value="C:ATP-binding cassette (ABC) transporter complex, substrate-binding subunit-containing"/>
    <property type="evidence" value="ECO:0007669"/>
    <property type="project" value="TreeGrafter"/>
</dbReference>
<dbReference type="GO" id="GO:0015768">
    <property type="term" value="P:maltose transport"/>
    <property type="evidence" value="ECO:0007669"/>
    <property type="project" value="TreeGrafter"/>
</dbReference>
<evidence type="ECO:0000313" key="5">
    <source>
        <dbReference type="EMBL" id="PKW18346.1"/>
    </source>
</evidence>
<proteinExistence type="inferred from homology"/>
<dbReference type="OrthoDB" id="1650177at2"/>
<dbReference type="PANTHER" id="PTHR30061:SF50">
    <property type="entry name" value="MALTOSE_MALTODEXTRIN-BINDING PERIPLASMIC PROTEIN"/>
    <property type="match status" value="1"/>
</dbReference>
<comment type="caution">
    <text evidence="5">The sequence shown here is derived from an EMBL/GenBank/DDBJ whole genome shotgun (WGS) entry which is preliminary data.</text>
</comment>
<keyword evidence="3 4" id="KW-0732">Signal</keyword>
<gene>
    <name evidence="5" type="ORF">A8926_6419</name>
</gene>
<dbReference type="InterPro" id="IPR006059">
    <property type="entry name" value="SBP"/>
</dbReference>
<dbReference type="Gene3D" id="3.40.190.10">
    <property type="entry name" value="Periplasmic binding protein-like II"/>
    <property type="match status" value="1"/>
</dbReference>
<evidence type="ECO:0000256" key="4">
    <source>
        <dbReference type="SAM" id="SignalP"/>
    </source>
</evidence>
<organism evidence="5 6">
    <name type="scientific">Saccharopolyspora spinosa</name>
    <dbReference type="NCBI Taxonomy" id="60894"/>
    <lineage>
        <taxon>Bacteria</taxon>
        <taxon>Bacillati</taxon>
        <taxon>Actinomycetota</taxon>
        <taxon>Actinomycetes</taxon>
        <taxon>Pseudonocardiales</taxon>
        <taxon>Pseudonocardiaceae</taxon>
        <taxon>Saccharopolyspora</taxon>
    </lineage>
</organism>
<dbReference type="EMBL" id="PJNB01000001">
    <property type="protein sequence ID" value="PKW18346.1"/>
    <property type="molecule type" value="Genomic_DNA"/>
</dbReference>
<dbReference type="STRING" id="994479.GCA_000194155_04516"/>
<dbReference type="Proteomes" id="UP000233786">
    <property type="component" value="Unassembled WGS sequence"/>
</dbReference>
<dbReference type="GO" id="GO:0042956">
    <property type="term" value="P:maltodextrin transmembrane transport"/>
    <property type="evidence" value="ECO:0007669"/>
    <property type="project" value="TreeGrafter"/>
</dbReference>
<evidence type="ECO:0000256" key="1">
    <source>
        <dbReference type="ARBA" id="ARBA00008520"/>
    </source>
</evidence>
<feature type="signal peptide" evidence="4">
    <location>
        <begin position="1"/>
        <end position="28"/>
    </location>
</feature>
<evidence type="ECO:0000313" key="6">
    <source>
        <dbReference type="Proteomes" id="UP000233786"/>
    </source>
</evidence>
<dbReference type="PROSITE" id="PS51257">
    <property type="entry name" value="PROKAR_LIPOPROTEIN"/>
    <property type="match status" value="1"/>
</dbReference>
<evidence type="ECO:0000256" key="3">
    <source>
        <dbReference type="ARBA" id="ARBA00022729"/>
    </source>
</evidence>
<comment type="similarity">
    <text evidence="1">Belongs to the bacterial solute-binding protein 1 family.</text>
</comment>
<accession>A0A2N3Y5Y7</accession>
<dbReference type="SUPFAM" id="SSF53850">
    <property type="entry name" value="Periplasmic binding protein-like II"/>
    <property type="match status" value="1"/>
</dbReference>
<dbReference type="AlphaFoldDB" id="A0A2N3Y5Y7"/>
<feature type="chain" id="PRO_5014704180" evidence="4">
    <location>
        <begin position="29"/>
        <end position="411"/>
    </location>
</feature>
<dbReference type="CDD" id="cd13585">
    <property type="entry name" value="PBP2_TMBP_like"/>
    <property type="match status" value="1"/>
</dbReference>
<dbReference type="Pfam" id="PF13416">
    <property type="entry name" value="SBP_bac_8"/>
    <property type="match status" value="1"/>
</dbReference>
<dbReference type="PANTHER" id="PTHR30061">
    <property type="entry name" value="MALTOSE-BINDING PERIPLASMIC PROTEIN"/>
    <property type="match status" value="1"/>
</dbReference>